<evidence type="ECO:0000256" key="8">
    <source>
        <dbReference type="SAM" id="Phobius"/>
    </source>
</evidence>
<comment type="similarity">
    <text evidence="2">Belongs to the binding-protein-dependent transport system permease family. FecCD subfamily.</text>
</comment>
<dbReference type="InterPro" id="IPR037294">
    <property type="entry name" value="ABC_BtuC-like"/>
</dbReference>
<evidence type="ECO:0000256" key="6">
    <source>
        <dbReference type="ARBA" id="ARBA00022989"/>
    </source>
</evidence>
<dbReference type="KEGG" id="bhs:BM1374165_01359"/>
<dbReference type="AlphaFoldDB" id="X5M0D1"/>
<gene>
    <name evidence="9" type="primary">fatC_1</name>
    <name evidence="9" type="ORF">BM1374165_01359</name>
</gene>
<keyword evidence="5 8" id="KW-0812">Transmembrane</keyword>
<feature type="transmembrane region" description="Helical" evidence="8">
    <location>
        <begin position="80"/>
        <end position="98"/>
    </location>
</feature>
<evidence type="ECO:0000256" key="2">
    <source>
        <dbReference type="ARBA" id="ARBA00007935"/>
    </source>
</evidence>
<dbReference type="PATRIC" id="fig|38323.4.peg.1451"/>
<comment type="subcellular location">
    <subcellularLocation>
        <location evidence="1">Cell membrane</location>
        <topology evidence="1">Multi-pass membrane protein</topology>
    </subcellularLocation>
</comment>
<evidence type="ECO:0000256" key="1">
    <source>
        <dbReference type="ARBA" id="ARBA00004651"/>
    </source>
</evidence>
<dbReference type="Gene3D" id="1.10.3470.10">
    <property type="entry name" value="ABC transporter involved in vitamin B12 uptake, BtuC"/>
    <property type="match status" value="1"/>
</dbReference>
<sequence length="159" mass="18268">MDKKKTATLILTTLIIMACIVISLYITWNINIYTWLFRLIKLISLLLISYTITVSIILFQTVVNNRLLTPSLMGFDQLYILIKTLTIYFLRSLALPFLNEEEQLILEALILTLFSISLFRWFFSGDLKGLHLTLLVDVILGGFFLVYACSCNCNSIQTK</sequence>
<dbReference type="GO" id="GO:0005886">
    <property type="term" value="C:plasma membrane"/>
    <property type="evidence" value="ECO:0007669"/>
    <property type="project" value="UniProtKB-SubCell"/>
</dbReference>
<evidence type="ECO:0000313" key="9">
    <source>
        <dbReference type="EMBL" id="CDO47342.1"/>
    </source>
</evidence>
<keyword evidence="7 8" id="KW-0472">Membrane</keyword>
<dbReference type="SUPFAM" id="SSF81345">
    <property type="entry name" value="ABC transporter involved in vitamin B12 uptake, BtuC"/>
    <property type="match status" value="1"/>
</dbReference>
<accession>X5M0D1</accession>
<dbReference type="Pfam" id="PF01032">
    <property type="entry name" value="FecCD"/>
    <property type="match status" value="1"/>
</dbReference>
<evidence type="ECO:0000256" key="7">
    <source>
        <dbReference type="ARBA" id="ARBA00023136"/>
    </source>
</evidence>
<feature type="transmembrane region" description="Helical" evidence="8">
    <location>
        <begin position="32"/>
        <end position="59"/>
    </location>
</feature>
<evidence type="ECO:0000313" key="10">
    <source>
        <dbReference type="Proteomes" id="UP000019801"/>
    </source>
</evidence>
<evidence type="ECO:0000256" key="3">
    <source>
        <dbReference type="ARBA" id="ARBA00022448"/>
    </source>
</evidence>
<feature type="transmembrane region" description="Helical" evidence="8">
    <location>
        <begin position="130"/>
        <end position="148"/>
    </location>
</feature>
<keyword evidence="3" id="KW-0813">Transport</keyword>
<keyword evidence="4" id="KW-1003">Cell membrane</keyword>
<dbReference type="STRING" id="38323.BM1374165_01359"/>
<dbReference type="InterPro" id="IPR000522">
    <property type="entry name" value="ABC_transptr_permease_BtuC"/>
</dbReference>
<dbReference type="EMBL" id="HG969191">
    <property type="protein sequence ID" value="CDO47342.1"/>
    <property type="molecule type" value="Genomic_DNA"/>
</dbReference>
<evidence type="ECO:0000256" key="4">
    <source>
        <dbReference type="ARBA" id="ARBA00022475"/>
    </source>
</evidence>
<dbReference type="GO" id="GO:0022857">
    <property type="term" value="F:transmembrane transporter activity"/>
    <property type="evidence" value="ECO:0007669"/>
    <property type="project" value="InterPro"/>
</dbReference>
<dbReference type="PROSITE" id="PS51257">
    <property type="entry name" value="PROKAR_LIPOPROTEIN"/>
    <property type="match status" value="1"/>
</dbReference>
<reference evidence="10" key="1">
    <citation type="submission" date="2013-11" db="EMBL/GenBank/DDBJ databases">
        <title>Genome sequencing of Bartonella spp. isolated from human blood.</title>
        <authorList>
            <person name="Raoult D."/>
        </authorList>
    </citation>
    <scope>NUCLEOTIDE SEQUENCE</scope>
    <source>
        <strain evidence="10">BM1374165</strain>
    </source>
</reference>
<protein>
    <submittedName>
        <fullName evidence="9">Ferric anguibactin transport system permease protein</fullName>
    </submittedName>
</protein>
<organism evidence="9 10">
    <name type="scientific">Bartonella henselae</name>
    <name type="common">Rochalimaea henselae</name>
    <dbReference type="NCBI Taxonomy" id="38323"/>
    <lineage>
        <taxon>Bacteria</taxon>
        <taxon>Pseudomonadati</taxon>
        <taxon>Pseudomonadota</taxon>
        <taxon>Alphaproteobacteria</taxon>
        <taxon>Hyphomicrobiales</taxon>
        <taxon>Bartonellaceae</taxon>
        <taxon>Bartonella</taxon>
    </lineage>
</organism>
<feature type="transmembrane region" description="Helical" evidence="8">
    <location>
        <begin position="7"/>
        <end position="26"/>
    </location>
</feature>
<name>X5M0D1_BARHN</name>
<evidence type="ECO:0000256" key="5">
    <source>
        <dbReference type="ARBA" id="ARBA00022692"/>
    </source>
</evidence>
<feature type="transmembrane region" description="Helical" evidence="8">
    <location>
        <begin position="104"/>
        <end position="123"/>
    </location>
</feature>
<proteinExistence type="inferred from homology"/>
<keyword evidence="6 8" id="KW-1133">Transmembrane helix</keyword>
<dbReference type="Proteomes" id="UP000019801">
    <property type="component" value="Chromosome I"/>
</dbReference>